<keyword evidence="3" id="KW-1185">Reference proteome</keyword>
<feature type="compositionally biased region" description="Low complexity" evidence="1">
    <location>
        <begin position="149"/>
        <end position="164"/>
    </location>
</feature>
<dbReference type="EMBL" id="JAQQWK010000010">
    <property type="protein sequence ID" value="KAK8029489.1"/>
    <property type="molecule type" value="Genomic_DNA"/>
</dbReference>
<comment type="caution">
    <text evidence="2">The sequence shown here is derived from an EMBL/GenBank/DDBJ whole genome shotgun (WGS) entry which is preliminary data.</text>
</comment>
<feature type="region of interest" description="Disordered" evidence="1">
    <location>
        <begin position="121"/>
        <end position="208"/>
    </location>
</feature>
<proteinExistence type="predicted"/>
<evidence type="ECO:0000313" key="3">
    <source>
        <dbReference type="Proteomes" id="UP001444661"/>
    </source>
</evidence>
<feature type="compositionally biased region" description="Basic and acidic residues" evidence="1">
    <location>
        <begin position="121"/>
        <end position="144"/>
    </location>
</feature>
<name>A0ABR1SE32_9PEZI</name>
<protein>
    <submittedName>
        <fullName evidence="2">Uncharacterized protein</fullName>
    </submittedName>
</protein>
<dbReference type="Proteomes" id="UP001444661">
    <property type="component" value="Unassembled WGS sequence"/>
</dbReference>
<organism evidence="2 3">
    <name type="scientific">Apiospora rasikravindrae</name>
    <dbReference type="NCBI Taxonomy" id="990691"/>
    <lineage>
        <taxon>Eukaryota</taxon>
        <taxon>Fungi</taxon>
        <taxon>Dikarya</taxon>
        <taxon>Ascomycota</taxon>
        <taxon>Pezizomycotina</taxon>
        <taxon>Sordariomycetes</taxon>
        <taxon>Xylariomycetidae</taxon>
        <taxon>Amphisphaeriales</taxon>
        <taxon>Apiosporaceae</taxon>
        <taxon>Apiospora</taxon>
    </lineage>
</organism>
<evidence type="ECO:0000256" key="1">
    <source>
        <dbReference type="SAM" id="MobiDB-lite"/>
    </source>
</evidence>
<accession>A0ABR1SE32</accession>
<evidence type="ECO:0000313" key="2">
    <source>
        <dbReference type="EMBL" id="KAK8029489.1"/>
    </source>
</evidence>
<feature type="compositionally biased region" description="Polar residues" evidence="1">
    <location>
        <begin position="171"/>
        <end position="183"/>
    </location>
</feature>
<reference evidence="2 3" key="1">
    <citation type="submission" date="2023-01" db="EMBL/GenBank/DDBJ databases">
        <title>Analysis of 21 Apiospora genomes using comparative genomics revels a genus with tremendous synthesis potential of carbohydrate active enzymes and secondary metabolites.</title>
        <authorList>
            <person name="Sorensen T."/>
        </authorList>
    </citation>
    <scope>NUCLEOTIDE SEQUENCE [LARGE SCALE GENOMIC DNA]</scope>
    <source>
        <strain evidence="2 3">CBS 33761</strain>
    </source>
</reference>
<gene>
    <name evidence="2" type="ORF">PG993_010780</name>
</gene>
<sequence length="379" mass="41962">MEDNLVSVDIKEGVNILLDQITKFQAFERGPKQLKSLWNNVNSAEKTLERVFLDKGNNSAWLAIAITQEATANSNKHFSGKAQWQTLLHKLNAEPEESRMRSMTQLATRLAASIPQDIQQKTDDLLLRKDLKRPQRPEMLETGRKRPRTTQGSSDASDSTATTCRSDEHNSAQQGTPEATTLPSLDGPSLEKPAPATKPLPNTADTHCYVNAPVGKLSRILRQDLADMITKSPLLSDANIRVAGLSMIIPKTLGEVYGCHMTLEIAADRAPHLASRLFNVELVTNQNMQRYVRTSDGLSITPNPKAVVQGCEFDSIDSLGTRLAKAIKESPQYLRDCVDLRPRTTSVYMTFSLDGQHPVDITLSLGLQQGIAIYQEIFQ</sequence>